<dbReference type="SUPFAM" id="SSF53041">
    <property type="entry name" value="Resolvase-like"/>
    <property type="match status" value="1"/>
</dbReference>
<name>A0ABU1YEU7_9FLAO</name>
<keyword evidence="8" id="KW-1185">Reference proteome</keyword>
<evidence type="ECO:0000256" key="1">
    <source>
        <dbReference type="ARBA" id="ARBA00022908"/>
    </source>
</evidence>
<dbReference type="InterPro" id="IPR036162">
    <property type="entry name" value="Resolvase-like_N_sf"/>
</dbReference>
<dbReference type="Gene3D" id="3.90.1750.20">
    <property type="entry name" value="Putative Large Serine Recombinase, Chain B, Domain 2"/>
    <property type="match status" value="1"/>
</dbReference>
<keyword evidence="2" id="KW-0238">DNA-binding</keyword>
<feature type="domain" description="Recombinase" evidence="6">
    <location>
        <begin position="159"/>
        <end position="269"/>
    </location>
</feature>
<dbReference type="RefSeq" id="WP_310284463.1">
    <property type="nucleotide sequence ID" value="NZ_JAVDWQ010000032.1"/>
</dbReference>
<accession>A0ABU1YEU7</accession>
<feature type="active site" description="O-(5'-phospho-DNA)-serine intermediate" evidence="4">
    <location>
        <position position="11"/>
    </location>
</feature>
<dbReference type="InterPro" id="IPR006118">
    <property type="entry name" value="Recombinase_CS"/>
</dbReference>
<evidence type="ECO:0000313" key="8">
    <source>
        <dbReference type="Proteomes" id="UP001269081"/>
    </source>
</evidence>
<keyword evidence="3" id="KW-0233">DNA recombination</keyword>
<comment type="caution">
    <text evidence="7">The sequence shown here is derived from an EMBL/GenBank/DDBJ whole genome shotgun (WGS) entry which is preliminary data.</text>
</comment>
<dbReference type="PANTHER" id="PTHR30461">
    <property type="entry name" value="DNA-INVERTASE FROM LAMBDOID PROPHAGE"/>
    <property type="match status" value="1"/>
</dbReference>
<evidence type="ECO:0000313" key="7">
    <source>
        <dbReference type="EMBL" id="MDR7212698.1"/>
    </source>
</evidence>
<dbReference type="InterPro" id="IPR011109">
    <property type="entry name" value="DNA_bind_recombinase_dom"/>
</dbReference>
<dbReference type="PROSITE" id="PS51736">
    <property type="entry name" value="RECOMBINASES_3"/>
    <property type="match status" value="1"/>
</dbReference>
<evidence type="ECO:0000256" key="3">
    <source>
        <dbReference type="ARBA" id="ARBA00023172"/>
    </source>
</evidence>
<dbReference type="Proteomes" id="UP001269081">
    <property type="component" value="Unassembled WGS sequence"/>
</dbReference>
<dbReference type="PROSITE" id="PS00397">
    <property type="entry name" value="RECOMBINASES_1"/>
    <property type="match status" value="1"/>
</dbReference>
<organism evidence="7 8">
    <name type="scientific">Flavobacterium piscis</name>
    <dbReference type="NCBI Taxonomy" id="1114874"/>
    <lineage>
        <taxon>Bacteria</taxon>
        <taxon>Pseudomonadati</taxon>
        <taxon>Bacteroidota</taxon>
        <taxon>Flavobacteriia</taxon>
        <taxon>Flavobacteriales</taxon>
        <taxon>Flavobacteriaceae</taxon>
        <taxon>Flavobacterium</taxon>
    </lineage>
</organism>
<evidence type="ECO:0000259" key="6">
    <source>
        <dbReference type="PROSITE" id="PS51737"/>
    </source>
</evidence>
<keyword evidence="1" id="KW-0229">DNA integration</keyword>
<dbReference type="PANTHER" id="PTHR30461:SF2">
    <property type="entry name" value="SERINE RECOMBINASE PINE-RELATED"/>
    <property type="match status" value="1"/>
</dbReference>
<evidence type="ECO:0000256" key="2">
    <source>
        <dbReference type="ARBA" id="ARBA00023125"/>
    </source>
</evidence>
<dbReference type="EMBL" id="JAVDWQ010000032">
    <property type="protein sequence ID" value="MDR7212698.1"/>
    <property type="molecule type" value="Genomic_DNA"/>
</dbReference>
<dbReference type="PROSITE" id="PS51737">
    <property type="entry name" value="RECOMBINASE_DNA_BIND"/>
    <property type="match status" value="1"/>
</dbReference>
<evidence type="ECO:0000256" key="4">
    <source>
        <dbReference type="PROSITE-ProRule" id="PRU10137"/>
    </source>
</evidence>
<dbReference type="CDD" id="cd00338">
    <property type="entry name" value="Ser_Recombinase"/>
    <property type="match status" value="1"/>
</dbReference>
<dbReference type="Gene3D" id="3.40.50.1390">
    <property type="entry name" value="Resolvase, N-terminal catalytic domain"/>
    <property type="match status" value="1"/>
</dbReference>
<feature type="domain" description="Resolvase/invertase-type recombinase catalytic" evidence="5">
    <location>
        <begin position="3"/>
        <end position="152"/>
    </location>
</feature>
<dbReference type="InterPro" id="IPR038109">
    <property type="entry name" value="DNA_bind_recomb_sf"/>
</dbReference>
<reference evidence="7 8" key="1">
    <citation type="submission" date="2023-07" db="EMBL/GenBank/DDBJ databases">
        <title>Sorghum-associated microbial communities from plants grown in Nebraska, USA.</title>
        <authorList>
            <person name="Schachtman D."/>
        </authorList>
    </citation>
    <scope>NUCLEOTIDE SEQUENCE [LARGE SCALE GENOMIC DNA]</scope>
    <source>
        <strain evidence="7 8">4129</strain>
    </source>
</reference>
<proteinExistence type="predicted"/>
<dbReference type="InterPro" id="IPR050639">
    <property type="entry name" value="SSR_resolvase"/>
</dbReference>
<dbReference type="Pfam" id="PF00239">
    <property type="entry name" value="Resolvase"/>
    <property type="match status" value="1"/>
</dbReference>
<dbReference type="Pfam" id="PF07508">
    <property type="entry name" value="Recombinase"/>
    <property type="match status" value="1"/>
</dbReference>
<evidence type="ECO:0000259" key="5">
    <source>
        <dbReference type="PROSITE" id="PS51736"/>
    </source>
</evidence>
<dbReference type="InterPro" id="IPR006119">
    <property type="entry name" value="Resolv_N"/>
</dbReference>
<sequence>MENAYLYVRVSTDEQKRKGFSLIEQEDRLLKFCALNQIKVKGIFREDFSAKDFNRPEWTRLIKTIKKNKHCLPENILFIKWDRFSRNIEYAYQMIGILRGLNTQAMAIDQTVDFEVPESTVMLAMYLSIPEAENSRRGLNTSDGMRRARKMGRWPGKAPIGYINKVASDGKKIIMVKQPEADYIRWSFEQYSKGKFTISYIRRMANLKGLICSRNNFWKLLHNPFYCGLVFVPANKTDEECFVEGIHEPLISEKLYKEVQCLLNSRRTTNSFKQKMKPVFLLRGFLICPFCGRRLTGSISAGRSAKYQYYHCAVSKCKGRIRTEILDFEYEELLKKINIKSKVYELLELVLEDENILTVKQEFINDQKKILKEISNQELLISKIRRYFIQNKIDFEDFNDLKKEYKQVMDFLTERLTLVNESLTSCNASKNIKDLKDAENNVLALYKSQDVAGKRYIIELFTPLSFDPVTKKLNPLQINQTISMIITYNDQYITGTNFLHTKTIDQIPNSKPRVFSDRSISVNQAMKILKKNGIETSVAQAKEILDFLYIFTKVYSNRDVQTYLS</sequence>
<gene>
    <name evidence="7" type="ORF">J2W48_004663</name>
</gene>
<dbReference type="SMART" id="SM00857">
    <property type="entry name" value="Resolvase"/>
    <property type="match status" value="1"/>
</dbReference>
<protein>
    <submittedName>
        <fullName evidence="7">DNA invertase Pin-like site-specific DNA recombinase</fullName>
    </submittedName>
</protein>